<evidence type="ECO:0000256" key="2">
    <source>
        <dbReference type="ARBA" id="ARBA00011738"/>
    </source>
</evidence>
<dbReference type="EMBL" id="JADAQX010000598">
    <property type="protein sequence ID" value="KAF8819791.1"/>
    <property type="molecule type" value="Genomic_DNA"/>
</dbReference>
<evidence type="ECO:0000259" key="6">
    <source>
        <dbReference type="PROSITE" id="PS51747"/>
    </source>
</evidence>
<evidence type="ECO:0000256" key="1">
    <source>
        <dbReference type="ARBA" id="ARBA00006576"/>
    </source>
</evidence>
<dbReference type="NCBIfam" id="NF004064">
    <property type="entry name" value="PRK05578.1"/>
    <property type="match status" value="1"/>
</dbReference>
<dbReference type="Proteomes" id="UP000823046">
    <property type="component" value="Unassembled WGS sequence"/>
</dbReference>
<proteinExistence type="inferred from homology"/>
<dbReference type="SUPFAM" id="SSF53927">
    <property type="entry name" value="Cytidine deaminase-like"/>
    <property type="match status" value="2"/>
</dbReference>
<dbReference type="CDD" id="cd01283">
    <property type="entry name" value="cytidine_deaminase"/>
    <property type="match status" value="2"/>
</dbReference>
<dbReference type="InterPro" id="IPR016193">
    <property type="entry name" value="Cytidine_deaminase-like"/>
</dbReference>
<evidence type="ECO:0000256" key="5">
    <source>
        <dbReference type="ARBA" id="ARBA00022833"/>
    </source>
</evidence>
<feature type="domain" description="CMP/dCMP-type deaminase" evidence="6">
    <location>
        <begin position="189"/>
        <end position="319"/>
    </location>
</feature>
<dbReference type="Gene3D" id="3.40.140.10">
    <property type="entry name" value="Cytidine Deaminase, domain 2"/>
    <property type="match status" value="2"/>
</dbReference>
<keyword evidence="3" id="KW-0479">Metal-binding</keyword>
<dbReference type="InterPro" id="IPR050202">
    <property type="entry name" value="Cyt/Deoxycyt_deaminase"/>
</dbReference>
<dbReference type="PANTHER" id="PTHR11644:SF26">
    <property type="entry name" value="CYTIDINE DEAMINASE"/>
    <property type="match status" value="1"/>
</dbReference>
<dbReference type="PROSITE" id="PS51747">
    <property type="entry name" value="CYT_DCMP_DEAMINASES_2"/>
    <property type="match status" value="2"/>
</dbReference>
<organism evidence="7 8">
    <name type="scientific">Cardiosporidium cionae</name>
    <dbReference type="NCBI Taxonomy" id="476202"/>
    <lineage>
        <taxon>Eukaryota</taxon>
        <taxon>Sar</taxon>
        <taxon>Alveolata</taxon>
        <taxon>Apicomplexa</taxon>
        <taxon>Aconoidasida</taxon>
        <taxon>Nephromycida</taxon>
        <taxon>Cardiosporidium</taxon>
    </lineage>
</organism>
<reference evidence="7 8" key="1">
    <citation type="journal article" date="2020" name="bioRxiv">
        <title>Metabolic contributions of an alphaproteobacterial endosymbiont in the apicomplexan Cardiosporidium cionae.</title>
        <authorList>
            <person name="Hunter E.S."/>
            <person name="Paight C.J."/>
            <person name="Lane C.E."/>
        </authorList>
    </citation>
    <scope>NUCLEOTIDE SEQUENCE [LARGE SCALE GENOMIC DNA]</scope>
    <source>
        <strain evidence="7">ESH_2018</strain>
    </source>
</reference>
<evidence type="ECO:0000313" key="8">
    <source>
        <dbReference type="Proteomes" id="UP000823046"/>
    </source>
</evidence>
<keyword evidence="5" id="KW-0862">Zinc</keyword>
<protein>
    <submittedName>
        <fullName evidence="7">Cytidine and deoxycytidylate deaminase zinc-binding region domain-containing protein</fullName>
    </submittedName>
</protein>
<dbReference type="InterPro" id="IPR013171">
    <property type="entry name" value="Cyd/dCyd_deaminase_Zn-bd"/>
</dbReference>
<evidence type="ECO:0000256" key="3">
    <source>
        <dbReference type="ARBA" id="ARBA00022723"/>
    </source>
</evidence>
<dbReference type="InterPro" id="IPR016192">
    <property type="entry name" value="APOBEC/CMP_deaminase_Zn-bd"/>
</dbReference>
<comment type="subunit">
    <text evidence="2">Homodimer.</text>
</comment>
<name>A0ABQ7J719_9APIC</name>
<sequence>MENLPALTEFKKQSLLGQACLAASRSHAPYSKQPCGAAVLTASGATYLGCTVDNAAYPNSSCAIRNAIANAISSDSEKFSCNNENPFVRACALISFYPGKYSIPCGVCRQALLEVGNFPVLLGMAYDSSQPAANENINFIETTVLQLMPYASLTTSVARSNSFTSDPPEWWSEFFVTKVSASDGLETDAIVQPLIVKAVEGAKLSYRPYSNFPVGAALATNVGIVTGGNVENESFQVCWCAERTAISKAIAAGATKIQAVAILCAKLEGEYAKPCGGCRQSLVEFGNVTVYCLQYLGKGIWSYQKHGILDMLPGAFAPSSLQSTAS</sequence>
<evidence type="ECO:0000256" key="4">
    <source>
        <dbReference type="ARBA" id="ARBA00022801"/>
    </source>
</evidence>
<keyword evidence="4" id="KW-0378">Hydrolase</keyword>
<dbReference type="InterPro" id="IPR002125">
    <property type="entry name" value="CMP_dCMP_dom"/>
</dbReference>
<gene>
    <name evidence="7" type="ORF">IE077_003992</name>
</gene>
<comment type="similarity">
    <text evidence="1">Belongs to the cytidine and deoxycytidylate deaminase family.</text>
</comment>
<comment type="caution">
    <text evidence="7">The sequence shown here is derived from an EMBL/GenBank/DDBJ whole genome shotgun (WGS) entry which is preliminary data.</text>
</comment>
<dbReference type="PANTHER" id="PTHR11644">
    <property type="entry name" value="CYTIDINE DEAMINASE"/>
    <property type="match status" value="1"/>
</dbReference>
<dbReference type="Pfam" id="PF08211">
    <property type="entry name" value="dCMP_cyt_deam_2"/>
    <property type="match status" value="1"/>
</dbReference>
<keyword evidence="8" id="KW-1185">Reference proteome</keyword>
<feature type="domain" description="CMP/dCMP-type deaminase" evidence="6">
    <location>
        <begin position="10"/>
        <end position="155"/>
    </location>
</feature>
<dbReference type="PROSITE" id="PS00903">
    <property type="entry name" value="CYT_DCMP_DEAMINASES_1"/>
    <property type="match status" value="1"/>
</dbReference>
<dbReference type="Pfam" id="PF00383">
    <property type="entry name" value="dCMP_cyt_deam_1"/>
    <property type="match status" value="1"/>
</dbReference>
<accession>A0ABQ7J719</accession>
<evidence type="ECO:0000313" key="7">
    <source>
        <dbReference type="EMBL" id="KAF8819791.1"/>
    </source>
</evidence>